<reference evidence="2" key="1">
    <citation type="submission" date="2021-08" db="EMBL/GenBank/DDBJ databases">
        <title>DNA methylation of m4C regulates biosynthesis of daptomycin in Streptomyces roseosporus L30.</title>
        <authorList>
            <person name="Fang J.-L."/>
        </authorList>
    </citation>
    <scope>NUCLEOTIDE SEQUENCE</scope>
    <source>
        <strain evidence="2">L30</strain>
    </source>
</reference>
<protein>
    <recommendedName>
        <fullName evidence="4">Secreted protein</fullName>
    </recommendedName>
</protein>
<gene>
    <name evidence="2" type="ORF">K7395_17685</name>
</gene>
<proteinExistence type="predicted"/>
<dbReference type="EMBL" id="CP098609">
    <property type="protein sequence ID" value="USC48431.1"/>
    <property type="molecule type" value="Genomic_DNA"/>
</dbReference>
<dbReference type="RefSeq" id="WP_006125997.1">
    <property type="nucleotide sequence ID" value="NZ_CP098609.1"/>
</dbReference>
<feature type="chain" id="PRO_5045700417" description="Secreted protein" evidence="1">
    <location>
        <begin position="32"/>
        <end position="164"/>
    </location>
</feature>
<evidence type="ECO:0000313" key="2">
    <source>
        <dbReference type="EMBL" id="USC48431.1"/>
    </source>
</evidence>
<evidence type="ECO:0008006" key="4">
    <source>
        <dbReference type="Google" id="ProtNLM"/>
    </source>
</evidence>
<name>A0ABY4UW04_STRFL</name>
<organism evidence="2 3">
    <name type="scientific">Streptomyces filamentosus</name>
    <name type="common">Streptomyces roseosporus</name>
    <dbReference type="NCBI Taxonomy" id="67294"/>
    <lineage>
        <taxon>Bacteria</taxon>
        <taxon>Bacillati</taxon>
        <taxon>Actinomycetota</taxon>
        <taxon>Actinomycetes</taxon>
        <taxon>Kitasatosporales</taxon>
        <taxon>Streptomycetaceae</taxon>
        <taxon>Streptomyces</taxon>
    </lineage>
</organism>
<accession>A0ABY4UW04</accession>
<feature type="signal peptide" evidence="1">
    <location>
        <begin position="1"/>
        <end position="31"/>
    </location>
</feature>
<sequence length="164" mass="16927">MYKRFRTASAAIAVACSAVVGVLGSASAANASISVDTNKIGNCDSSCITFFYNSNYGGSRTTINSTGGAEGISNLAPYTFLTSGNGQGVSLKNNAASIQTRLPGVGVNVAVYYNSGYAGACDAMRAKNSEFGYLPQLKATYNNNASVYFRVSGSPSGKCTIWSS</sequence>
<evidence type="ECO:0000256" key="1">
    <source>
        <dbReference type="SAM" id="SignalP"/>
    </source>
</evidence>
<keyword evidence="3" id="KW-1185">Reference proteome</keyword>
<dbReference type="Proteomes" id="UP001056079">
    <property type="component" value="Chromosome"/>
</dbReference>
<keyword evidence="1" id="KW-0732">Signal</keyword>
<evidence type="ECO:0000313" key="3">
    <source>
        <dbReference type="Proteomes" id="UP001056079"/>
    </source>
</evidence>